<keyword evidence="3" id="KW-0548">Nucleotidyltransferase</keyword>
<organism evidence="3 4">
    <name type="scientific">Tanacetum coccineum</name>
    <dbReference type="NCBI Taxonomy" id="301880"/>
    <lineage>
        <taxon>Eukaryota</taxon>
        <taxon>Viridiplantae</taxon>
        <taxon>Streptophyta</taxon>
        <taxon>Embryophyta</taxon>
        <taxon>Tracheophyta</taxon>
        <taxon>Spermatophyta</taxon>
        <taxon>Magnoliopsida</taxon>
        <taxon>eudicotyledons</taxon>
        <taxon>Gunneridae</taxon>
        <taxon>Pentapetalae</taxon>
        <taxon>asterids</taxon>
        <taxon>campanulids</taxon>
        <taxon>Asterales</taxon>
        <taxon>Asteraceae</taxon>
        <taxon>Asteroideae</taxon>
        <taxon>Anthemideae</taxon>
        <taxon>Anthemidinae</taxon>
        <taxon>Tanacetum</taxon>
    </lineage>
</organism>
<gene>
    <name evidence="3" type="ORF">Tco_0976081</name>
</gene>
<accession>A0ABQ5EG80</accession>
<feature type="region of interest" description="Disordered" evidence="1">
    <location>
        <begin position="411"/>
        <end position="444"/>
    </location>
</feature>
<dbReference type="Proteomes" id="UP001151760">
    <property type="component" value="Unassembled WGS sequence"/>
</dbReference>
<keyword evidence="4" id="KW-1185">Reference proteome</keyword>
<feature type="region of interest" description="Disordered" evidence="1">
    <location>
        <begin position="1"/>
        <end position="23"/>
    </location>
</feature>
<reference evidence="3" key="1">
    <citation type="journal article" date="2022" name="Int. J. Mol. Sci.">
        <title>Draft Genome of Tanacetum Coccineum: Genomic Comparison of Closely Related Tanacetum-Family Plants.</title>
        <authorList>
            <person name="Yamashiro T."/>
            <person name="Shiraishi A."/>
            <person name="Nakayama K."/>
            <person name="Satake H."/>
        </authorList>
    </citation>
    <scope>NUCLEOTIDE SEQUENCE</scope>
</reference>
<evidence type="ECO:0000313" key="4">
    <source>
        <dbReference type="Proteomes" id="UP001151760"/>
    </source>
</evidence>
<proteinExistence type="predicted"/>
<reference evidence="3" key="2">
    <citation type="submission" date="2022-01" db="EMBL/GenBank/DDBJ databases">
        <authorList>
            <person name="Yamashiro T."/>
            <person name="Shiraishi A."/>
            <person name="Satake H."/>
            <person name="Nakayama K."/>
        </authorList>
    </citation>
    <scope>NUCLEOTIDE SEQUENCE</scope>
</reference>
<evidence type="ECO:0000256" key="1">
    <source>
        <dbReference type="SAM" id="MobiDB-lite"/>
    </source>
</evidence>
<keyword evidence="3" id="KW-0808">Transferase</keyword>
<evidence type="ECO:0000313" key="3">
    <source>
        <dbReference type="EMBL" id="GJT49924.1"/>
    </source>
</evidence>
<dbReference type="InterPro" id="IPR005162">
    <property type="entry name" value="Retrotrans_gag_dom"/>
</dbReference>
<feature type="compositionally biased region" description="Polar residues" evidence="1">
    <location>
        <begin position="1"/>
        <end position="15"/>
    </location>
</feature>
<keyword evidence="3" id="KW-0695">RNA-directed DNA polymerase</keyword>
<dbReference type="EMBL" id="BQNB010016278">
    <property type="protein sequence ID" value="GJT49924.1"/>
    <property type="molecule type" value="Genomic_DNA"/>
</dbReference>
<comment type="caution">
    <text evidence="3">The sequence shown here is derived from an EMBL/GenBank/DDBJ whole genome shotgun (WGS) entry which is preliminary data.</text>
</comment>
<feature type="domain" description="Retrotransposon gag" evidence="2">
    <location>
        <begin position="121"/>
        <end position="214"/>
    </location>
</feature>
<sequence length="820" mass="92675">MRTRNSYFPNNSNVTIPRRRNKGRAPNIVEPELRTIVAPMAERTMEELLRAPTEGYGEAIVLPEINADHFEIKTNLLQLVQANPFYGRESENPHAHINSFKRITSTLRFRNVPNDVIKLMMFPYSLEGAAKTWYEKEPPNSILTWEDLVTKFVNQFFPPSKTTHLKNEISRFTQKFEETFSEAWERFKELLRACTYHGFTELTQVDTFYNGLNENEQDSLNAAAGGNLLSKMTREALSIIENKSKVRYRSNASRMNATSSKMDERIDKLADQLSTLVEIVSKKVVTPAPVKAVEEYCITCSGDHSWYNCPATDNNQASVCATTGTYNQVNPPNRVSNQMNCSGECFSKASEKLGDPGKFLIPWTGNEQIFFHVNGTSKHPQKHVNESIKMVIDTCKDSFKRFTDEPALVCLTPPEDDEDEKEKQEVNNLAKSTNSTHNGGNEHLSTFSVEEIVPSPIESEDTFGSDSENVLSSCDDFSSINVPCDDFVTFSNPLFEFDVNFNSSDINPLFDKAILEGFIDEPPFEENDDLFDLECKTNDWKRILYDAPIDKAKCFDPGGDNDEIDNFLAIEISMCIEEGYYDSEGDVIFLENLLSDDTTHNLSPKVFFDHEPQKIRNEPENESLITFSLKSDPLHHEFAGELITLPPRIVREHEEYLNHMMLLCGNLSSQSSENFHVNPSSIIESLLTSPIHVEDSDPVQEEIGIFSGLDDSTPSGIESDVESEGDVIVRNNLLNDDISLPEYECLTFYIEPDAAVINNSDELNKDKCFDPGGREIVVEEDNFFTCVIQTCLPYLTYPVDSPLLSSIENEDTIFDPGIST</sequence>
<feature type="compositionally biased region" description="Polar residues" evidence="1">
    <location>
        <begin position="426"/>
        <end position="444"/>
    </location>
</feature>
<dbReference type="GO" id="GO:0003964">
    <property type="term" value="F:RNA-directed DNA polymerase activity"/>
    <property type="evidence" value="ECO:0007669"/>
    <property type="project" value="UniProtKB-KW"/>
</dbReference>
<dbReference type="PANTHER" id="PTHR33223">
    <property type="entry name" value="CCHC-TYPE DOMAIN-CONTAINING PROTEIN"/>
    <property type="match status" value="1"/>
</dbReference>
<name>A0ABQ5EG80_9ASTR</name>
<protein>
    <submittedName>
        <fullName evidence="3">Reverse transcriptase domain-containing protein</fullName>
    </submittedName>
</protein>
<dbReference type="Pfam" id="PF03732">
    <property type="entry name" value="Retrotrans_gag"/>
    <property type="match status" value="1"/>
</dbReference>
<evidence type="ECO:0000259" key="2">
    <source>
        <dbReference type="Pfam" id="PF03732"/>
    </source>
</evidence>
<dbReference type="PANTHER" id="PTHR33223:SF11">
    <property type="entry name" value="ELEMENT PROTEIN, PUTATIVE-RELATED"/>
    <property type="match status" value="1"/>
</dbReference>